<dbReference type="AlphaFoldDB" id="A0AAN6D9I5"/>
<gene>
    <name evidence="2" type="ORF">KL933_000035</name>
</gene>
<evidence type="ECO:0000313" key="2">
    <source>
        <dbReference type="EMBL" id="KAG7730240.1"/>
    </source>
</evidence>
<dbReference type="Proteomes" id="UP000738402">
    <property type="component" value="Unassembled WGS sequence"/>
</dbReference>
<protein>
    <submittedName>
        <fullName evidence="2">Uncharacterized protein</fullName>
    </submittedName>
</protein>
<sequence length="152" mass="17064">MSPEEVGAQILHVLTPDRPRSGRSRPFATAARFSGQQDGAEVPKSAVSDEFQHKRASRQARSAQRQHDPRAATTSHIQWILQSLDGKDARQYESLQKDLRRALVSSDSRLGVSLRSMSAPVSFHAQHRANMFSALVLTQRAHIEEDREYVYG</sequence>
<evidence type="ECO:0000256" key="1">
    <source>
        <dbReference type="SAM" id="MobiDB-lite"/>
    </source>
</evidence>
<evidence type="ECO:0000313" key="3">
    <source>
        <dbReference type="Proteomes" id="UP000738402"/>
    </source>
</evidence>
<dbReference type="EMBL" id="JAHLUH010000001">
    <property type="protein sequence ID" value="KAG7730240.1"/>
    <property type="molecule type" value="Genomic_DNA"/>
</dbReference>
<comment type="caution">
    <text evidence="2">The sequence shown here is derived from an EMBL/GenBank/DDBJ whole genome shotgun (WGS) entry which is preliminary data.</text>
</comment>
<organism evidence="2 3">
    <name type="scientific">Ogataea haglerorum</name>
    <dbReference type="NCBI Taxonomy" id="1937702"/>
    <lineage>
        <taxon>Eukaryota</taxon>
        <taxon>Fungi</taxon>
        <taxon>Dikarya</taxon>
        <taxon>Ascomycota</taxon>
        <taxon>Saccharomycotina</taxon>
        <taxon>Pichiomycetes</taxon>
        <taxon>Pichiales</taxon>
        <taxon>Pichiaceae</taxon>
        <taxon>Ogataea</taxon>
    </lineage>
</organism>
<proteinExistence type="predicted"/>
<accession>A0AAN6D9I5</accession>
<name>A0AAN6D9I5_9ASCO</name>
<reference evidence="2" key="1">
    <citation type="journal article" date="2021" name="G3 (Bethesda)">
        <title>Genomic diversity, chromosomal rearrangements, and interspecies hybridization in the ogataea polymorpha species complex.</title>
        <authorList>
            <person name="Hanson S.J."/>
            <person name="Cinneide E.O."/>
            <person name="Salzberg L.I."/>
            <person name="Wolfe K.H."/>
            <person name="McGowan J."/>
            <person name="Fitzpatrick D.A."/>
            <person name="Matlin K."/>
        </authorList>
    </citation>
    <scope>NUCLEOTIDE SEQUENCE</scope>
    <source>
        <strain evidence="2">83-405-1</strain>
    </source>
</reference>
<feature type="region of interest" description="Disordered" evidence="1">
    <location>
        <begin position="1"/>
        <end position="74"/>
    </location>
</feature>